<accession>A0AAN8MUM5</accession>
<evidence type="ECO:0000313" key="5">
    <source>
        <dbReference type="EMBL" id="KAK6347372.1"/>
    </source>
</evidence>
<dbReference type="Pfam" id="PF00135">
    <property type="entry name" value="COesterase"/>
    <property type="match status" value="1"/>
</dbReference>
<evidence type="ECO:0000313" key="6">
    <source>
        <dbReference type="Proteomes" id="UP001313282"/>
    </source>
</evidence>
<dbReference type="PANTHER" id="PTHR43142">
    <property type="entry name" value="CARBOXYLIC ESTER HYDROLASE"/>
    <property type="match status" value="1"/>
</dbReference>
<dbReference type="InterPro" id="IPR000997">
    <property type="entry name" value="Cholinesterase"/>
</dbReference>
<dbReference type="InterPro" id="IPR016187">
    <property type="entry name" value="CTDL_fold"/>
</dbReference>
<dbReference type="InterPro" id="IPR029058">
    <property type="entry name" value="AB_hydrolase_fold"/>
</dbReference>
<proteinExistence type="inferred from homology"/>
<keyword evidence="2 3" id="KW-0378">Hydrolase</keyword>
<dbReference type="PROSITE" id="PS00122">
    <property type="entry name" value="CARBOXYLESTERASE_B_1"/>
    <property type="match status" value="1"/>
</dbReference>
<evidence type="ECO:0000256" key="1">
    <source>
        <dbReference type="ARBA" id="ARBA00005964"/>
    </source>
</evidence>
<organism evidence="5 6">
    <name type="scientific">Orbilia javanica</name>
    <dbReference type="NCBI Taxonomy" id="47235"/>
    <lineage>
        <taxon>Eukaryota</taxon>
        <taxon>Fungi</taxon>
        <taxon>Dikarya</taxon>
        <taxon>Ascomycota</taxon>
        <taxon>Pezizomycotina</taxon>
        <taxon>Orbiliomycetes</taxon>
        <taxon>Orbiliales</taxon>
        <taxon>Orbiliaceae</taxon>
        <taxon>Orbilia</taxon>
    </lineage>
</organism>
<dbReference type="InterPro" id="IPR002018">
    <property type="entry name" value="CarbesteraseB"/>
</dbReference>
<dbReference type="PANTHER" id="PTHR43142:SF3">
    <property type="entry name" value="PUTATIVE (AFU_ORTHOLOGUE AFUA_3G09070)-RELATED"/>
    <property type="match status" value="1"/>
</dbReference>
<dbReference type="EC" id="3.1.1.-" evidence="3"/>
<dbReference type="PRINTS" id="PR00878">
    <property type="entry name" value="CHOLNESTRASE"/>
</dbReference>
<dbReference type="Proteomes" id="UP001313282">
    <property type="component" value="Unassembled WGS sequence"/>
</dbReference>
<evidence type="ECO:0000256" key="2">
    <source>
        <dbReference type="ARBA" id="ARBA00022801"/>
    </source>
</evidence>
<evidence type="ECO:0000259" key="4">
    <source>
        <dbReference type="Pfam" id="PF00135"/>
    </source>
</evidence>
<comment type="similarity">
    <text evidence="1 3">Belongs to the type-B carboxylesterase/lipase family.</text>
</comment>
<dbReference type="SUPFAM" id="SSF53474">
    <property type="entry name" value="alpha/beta-Hydrolases"/>
    <property type="match status" value="1"/>
</dbReference>
<name>A0AAN8MUM5_9PEZI</name>
<dbReference type="EMBL" id="JAVHNR010000003">
    <property type="protein sequence ID" value="KAK6347372.1"/>
    <property type="molecule type" value="Genomic_DNA"/>
</dbReference>
<sequence>MARKVCESLGESLWSPENENFAAGLNNTLSYQIYLGKFPTSQKFWIGSRSASCRAIDVKGRSHNIDCHERLPAICTQSAPLSNISFIDTSPRFHITKAVGDQTLTGYRDANSWRFLGVRFAPAPQRFGYSSVYAGKGHAMAIDEPPRCLQISNGEAVGSEDCLFLDLFTPYLPGKKVFKKDLKPVLFWLYGGGNVEGTISNPGTDGGNFAARGDVVIVGINYRVGNFGWLAVDGTNITGNYGLSDMVTGLKWIQSYIKDFGGDPSRVTILGESAGAAGVRALLASKPAKNLFHGAIMESQPIGFQPHRWYSEYRTVAEHSAAFGVPVLEAVNCTDASDKAACLRAADASALTLLPPNKLANFAIIDNKYLHSEWLQVTGKGFVNSVPTMIGANRDEPAISLGTLPPPTDFLEYLTLVSSLLPQDITAAANSPAFPLPPGDPAEAIFNATTRIVGDGALKCLGMATAYSAAKHKTLPSVYAFEFNRTYSPENFTSPLCSPPITAEFPFGDANKEYYKCHAGEVQFVFGVVLRMGLPDRDGLDIPFSQLVVDHWASFIWRYDPNPISGYLKARGYYNTLNQVTVSGKWKKVDHRKPELQWLQWNSLSVPFTEGPQCTALGYPLDYFETHL</sequence>
<dbReference type="AlphaFoldDB" id="A0AAN8MUM5"/>
<gene>
    <name evidence="5" type="ORF">TWF718_005211</name>
</gene>
<feature type="domain" description="Carboxylesterase type B" evidence="4">
    <location>
        <begin position="111"/>
        <end position="591"/>
    </location>
</feature>
<dbReference type="PROSITE" id="PS00941">
    <property type="entry name" value="CARBOXYLESTERASE_B_2"/>
    <property type="match status" value="1"/>
</dbReference>
<comment type="caution">
    <text evidence="5">The sequence shown here is derived from an EMBL/GenBank/DDBJ whole genome shotgun (WGS) entry which is preliminary data.</text>
</comment>
<keyword evidence="6" id="KW-1185">Reference proteome</keyword>
<dbReference type="InterPro" id="IPR019819">
    <property type="entry name" value="Carboxylesterase_B_CS"/>
</dbReference>
<dbReference type="SUPFAM" id="SSF56436">
    <property type="entry name" value="C-type lectin-like"/>
    <property type="match status" value="1"/>
</dbReference>
<dbReference type="GO" id="GO:0004104">
    <property type="term" value="F:cholinesterase activity"/>
    <property type="evidence" value="ECO:0007669"/>
    <property type="project" value="InterPro"/>
</dbReference>
<reference evidence="5 6" key="1">
    <citation type="submission" date="2019-10" db="EMBL/GenBank/DDBJ databases">
        <authorList>
            <person name="Palmer J.M."/>
        </authorList>
    </citation>
    <scope>NUCLEOTIDE SEQUENCE [LARGE SCALE GENOMIC DNA]</scope>
    <source>
        <strain evidence="5 6">TWF718</strain>
    </source>
</reference>
<dbReference type="InterPro" id="IPR019826">
    <property type="entry name" value="Carboxylesterase_B_AS"/>
</dbReference>
<evidence type="ECO:0000256" key="3">
    <source>
        <dbReference type="RuleBase" id="RU361235"/>
    </source>
</evidence>
<dbReference type="Gene3D" id="3.40.50.1820">
    <property type="entry name" value="alpha/beta hydrolase"/>
    <property type="match status" value="1"/>
</dbReference>
<protein>
    <recommendedName>
        <fullName evidence="3">Carboxylic ester hydrolase</fullName>
        <ecNumber evidence="3">3.1.1.-</ecNumber>
    </recommendedName>
</protein>